<proteinExistence type="predicted"/>
<keyword evidence="5" id="KW-0574">Periplasm</keyword>
<dbReference type="UniPathway" id="UPA00286"/>
<organism evidence="10 11">
    <name type="scientific">Amycolatopsis acidiphila</name>
    <dbReference type="NCBI Taxonomy" id="715473"/>
    <lineage>
        <taxon>Bacteria</taxon>
        <taxon>Bacillati</taxon>
        <taxon>Actinomycetota</taxon>
        <taxon>Actinomycetes</taxon>
        <taxon>Pseudonocardiales</taxon>
        <taxon>Pseudonocardiaceae</taxon>
        <taxon>Amycolatopsis</taxon>
    </lineage>
</organism>
<comment type="pathway">
    <text evidence="2">Glycan biosynthesis; alginate biosynthesis.</text>
</comment>
<keyword evidence="6" id="KW-0016">Alginate biosynthesis</keyword>
<dbReference type="GO" id="GO:0042597">
    <property type="term" value="C:periplasmic space"/>
    <property type="evidence" value="ECO:0007669"/>
    <property type="project" value="UniProtKB-SubCell"/>
</dbReference>
<keyword evidence="8" id="KW-1133">Transmembrane helix</keyword>
<evidence type="ECO:0000256" key="2">
    <source>
        <dbReference type="ARBA" id="ARBA00005182"/>
    </source>
</evidence>
<accession>A0A558ABB0</accession>
<comment type="subcellular location">
    <subcellularLocation>
        <location evidence="1">Periplasm</location>
    </subcellularLocation>
</comment>
<evidence type="ECO:0000313" key="10">
    <source>
        <dbReference type="EMBL" id="TVT21549.1"/>
    </source>
</evidence>
<evidence type="ECO:0000256" key="4">
    <source>
        <dbReference type="ARBA" id="ARBA00022729"/>
    </source>
</evidence>
<keyword evidence="3" id="KW-0808">Transferase</keyword>
<dbReference type="GO" id="GO:0042121">
    <property type="term" value="P:alginic acid biosynthetic process"/>
    <property type="evidence" value="ECO:0007669"/>
    <property type="project" value="UniProtKB-UniPathway"/>
</dbReference>
<dbReference type="OrthoDB" id="3264206at2"/>
<dbReference type="Proteomes" id="UP000318578">
    <property type="component" value="Unassembled WGS sequence"/>
</dbReference>
<evidence type="ECO:0000256" key="6">
    <source>
        <dbReference type="ARBA" id="ARBA00022841"/>
    </source>
</evidence>
<feature type="region of interest" description="Disordered" evidence="7">
    <location>
        <begin position="104"/>
        <end position="146"/>
    </location>
</feature>
<evidence type="ECO:0000256" key="3">
    <source>
        <dbReference type="ARBA" id="ARBA00022679"/>
    </source>
</evidence>
<protein>
    <recommendedName>
        <fullName evidence="9">AlgX/AlgJ SGNH hydrolase-like domain-containing protein</fullName>
    </recommendedName>
</protein>
<dbReference type="EMBL" id="VJZA01000025">
    <property type="protein sequence ID" value="TVT21549.1"/>
    <property type="molecule type" value="Genomic_DNA"/>
</dbReference>
<feature type="compositionally biased region" description="Low complexity" evidence="7">
    <location>
        <begin position="130"/>
        <end position="142"/>
    </location>
</feature>
<dbReference type="GO" id="GO:0016740">
    <property type="term" value="F:transferase activity"/>
    <property type="evidence" value="ECO:0007669"/>
    <property type="project" value="UniProtKB-KW"/>
</dbReference>
<keyword evidence="4" id="KW-0732">Signal</keyword>
<feature type="domain" description="AlgX/AlgJ SGNH hydrolase-like" evidence="9">
    <location>
        <begin position="151"/>
        <end position="399"/>
    </location>
</feature>
<evidence type="ECO:0000256" key="7">
    <source>
        <dbReference type="SAM" id="MobiDB-lite"/>
    </source>
</evidence>
<name>A0A558ABB0_9PSEU</name>
<gene>
    <name evidence="10" type="ORF">FNH06_16395</name>
</gene>
<evidence type="ECO:0000256" key="1">
    <source>
        <dbReference type="ARBA" id="ARBA00004418"/>
    </source>
</evidence>
<keyword evidence="8" id="KW-0472">Membrane</keyword>
<keyword evidence="11" id="KW-1185">Reference proteome</keyword>
<evidence type="ECO:0000313" key="11">
    <source>
        <dbReference type="Proteomes" id="UP000318578"/>
    </source>
</evidence>
<dbReference type="InterPro" id="IPR031811">
    <property type="entry name" value="ALGX/ALGJ_SGNH-like"/>
</dbReference>
<keyword evidence="8" id="KW-0812">Transmembrane</keyword>
<dbReference type="Pfam" id="PF16822">
    <property type="entry name" value="ALGX"/>
    <property type="match status" value="1"/>
</dbReference>
<evidence type="ECO:0000256" key="5">
    <source>
        <dbReference type="ARBA" id="ARBA00022764"/>
    </source>
</evidence>
<sequence length="436" mass="46666">MAHEPQHLPAVHEAWLPREHPLHRPRHGGKQLTALIGALVFFVTPTLLWVFGVRPSEIENHALAGFPSVSDGWAFFTGLPTWATDQLSFRTGAIDAADGISRGVFGEPLPHDQGGTSNSGPLPGSPPPANGEVPGPGVSSGPTDQAGYRQVIEGTNGWLYYGIDAESKCTPTRPLADTIARIQQVRNLVLSSGRQFVWVVPPDKSTMVPQFLPSSYPGKDCQQAAEAPTWARLDAAGALDLRPELRVIAKQLNRPVYTPTDTHWTDEGGLSLTRNVAEAVQPGVTRTWQSPAIGTYTGSADLPKLLGKSGTKTSVLYNLLPDGLTNRAGPIVTEIETPAVHTAAPITGTVDKKTLVYGDSFSIASSRYLTGAFSDVTLLAYSTTKTTPAQAVDQFVNSQVVVLETVERSVSAGALPFFDNGFIDQLRTALAQHPLR</sequence>
<reference evidence="10 11" key="1">
    <citation type="submission" date="2019-07" db="EMBL/GenBank/DDBJ databases">
        <title>New species of Amycolatopsis and Streptomyces.</title>
        <authorList>
            <person name="Duangmal K."/>
            <person name="Teo W.F.A."/>
            <person name="Lipun K."/>
        </authorList>
    </citation>
    <scope>NUCLEOTIDE SEQUENCE [LARGE SCALE GENOMIC DNA]</scope>
    <source>
        <strain evidence="10 11">JCM 30562</strain>
    </source>
</reference>
<dbReference type="AlphaFoldDB" id="A0A558ABB0"/>
<comment type="caution">
    <text evidence="10">The sequence shown here is derived from an EMBL/GenBank/DDBJ whole genome shotgun (WGS) entry which is preliminary data.</text>
</comment>
<feature type="transmembrane region" description="Helical" evidence="8">
    <location>
        <begin position="32"/>
        <end position="51"/>
    </location>
</feature>
<evidence type="ECO:0000256" key="8">
    <source>
        <dbReference type="SAM" id="Phobius"/>
    </source>
</evidence>
<evidence type="ECO:0000259" key="9">
    <source>
        <dbReference type="Pfam" id="PF16822"/>
    </source>
</evidence>
<dbReference type="RefSeq" id="WP_144639241.1">
    <property type="nucleotide sequence ID" value="NZ_BNAX01000034.1"/>
</dbReference>